<protein>
    <submittedName>
        <fullName evidence="1">Uncharacterized protein</fullName>
    </submittedName>
</protein>
<evidence type="ECO:0000313" key="2">
    <source>
        <dbReference type="Proteomes" id="UP000799324"/>
    </source>
</evidence>
<sequence length="410" mass="45877">MEDVRLVAGGHLCEMLNPQRRTSFELAGTCSRNSRPHLLYFLVRLRATGPIIRRLGPCFHDKGGARGNDTQGVAGLSAVDRVENVQLARFRLSATTSGQLSANHLASRRGDAIIRRSRSRGHYLCYHGSMDQAIPPACRTTTMCACHARLSIEYRILIDRGCLPVKASACAVCGRPWQPESSQTLPVLDSLTSQHQPYGFLALQRQRYMSRRIRTKISTPRDLFTWDILLGFRCESALSSLPCRVGMGNVPRVAALLHYSHCLNVSLDYARHSVRSSLIWPVVSMYPRSYTCRRTLSPCFGAISRVPGERLGSDLRKMSCERIESSKSFVRIVHLRSHPGSAASQAVDGDMLPDIACKEHFAMRRTTEEGRYPTHRCREEPVATILGYSLDISRRSPPESRAQNIKTLKV</sequence>
<keyword evidence="2" id="KW-1185">Reference proteome</keyword>
<accession>A0A6A6TU39</accession>
<evidence type="ECO:0000313" key="1">
    <source>
        <dbReference type="EMBL" id="KAF2662687.1"/>
    </source>
</evidence>
<gene>
    <name evidence="1" type="ORF">K491DRAFT_190646</name>
</gene>
<dbReference type="Proteomes" id="UP000799324">
    <property type="component" value="Unassembled WGS sequence"/>
</dbReference>
<dbReference type="AlphaFoldDB" id="A0A6A6TU39"/>
<proteinExistence type="predicted"/>
<dbReference type="EMBL" id="MU004289">
    <property type="protein sequence ID" value="KAF2662687.1"/>
    <property type="molecule type" value="Genomic_DNA"/>
</dbReference>
<organism evidence="1 2">
    <name type="scientific">Lophiostoma macrostomum CBS 122681</name>
    <dbReference type="NCBI Taxonomy" id="1314788"/>
    <lineage>
        <taxon>Eukaryota</taxon>
        <taxon>Fungi</taxon>
        <taxon>Dikarya</taxon>
        <taxon>Ascomycota</taxon>
        <taxon>Pezizomycotina</taxon>
        <taxon>Dothideomycetes</taxon>
        <taxon>Pleosporomycetidae</taxon>
        <taxon>Pleosporales</taxon>
        <taxon>Lophiostomataceae</taxon>
        <taxon>Lophiostoma</taxon>
    </lineage>
</organism>
<reference evidence="1" key="1">
    <citation type="journal article" date="2020" name="Stud. Mycol.">
        <title>101 Dothideomycetes genomes: a test case for predicting lifestyles and emergence of pathogens.</title>
        <authorList>
            <person name="Haridas S."/>
            <person name="Albert R."/>
            <person name="Binder M."/>
            <person name="Bloem J."/>
            <person name="Labutti K."/>
            <person name="Salamov A."/>
            <person name="Andreopoulos B."/>
            <person name="Baker S."/>
            <person name="Barry K."/>
            <person name="Bills G."/>
            <person name="Bluhm B."/>
            <person name="Cannon C."/>
            <person name="Castanera R."/>
            <person name="Culley D."/>
            <person name="Daum C."/>
            <person name="Ezra D."/>
            <person name="Gonzalez J."/>
            <person name="Henrissat B."/>
            <person name="Kuo A."/>
            <person name="Liang C."/>
            <person name="Lipzen A."/>
            <person name="Lutzoni F."/>
            <person name="Magnuson J."/>
            <person name="Mondo S."/>
            <person name="Nolan M."/>
            <person name="Ohm R."/>
            <person name="Pangilinan J."/>
            <person name="Park H.-J."/>
            <person name="Ramirez L."/>
            <person name="Alfaro M."/>
            <person name="Sun H."/>
            <person name="Tritt A."/>
            <person name="Yoshinaga Y."/>
            <person name="Zwiers L.-H."/>
            <person name="Turgeon B."/>
            <person name="Goodwin S."/>
            <person name="Spatafora J."/>
            <person name="Crous P."/>
            <person name="Grigoriev I."/>
        </authorList>
    </citation>
    <scope>NUCLEOTIDE SEQUENCE</scope>
    <source>
        <strain evidence="1">CBS 122681</strain>
    </source>
</reference>
<name>A0A6A6TU39_9PLEO</name>